<dbReference type="PANTHER" id="PTHR11749">
    <property type="entry name" value="RIBULOSE-5-PHOSPHATE-3-EPIMERASE"/>
    <property type="match status" value="1"/>
</dbReference>
<feature type="active site" description="Proton donor" evidence="10 12">
    <location>
        <position position="183"/>
    </location>
</feature>
<dbReference type="EC" id="5.1.3.1" evidence="7 10"/>
<reference evidence="15 16" key="1">
    <citation type="submission" date="2016-10" db="EMBL/GenBank/DDBJ databases">
        <authorList>
            <person name="de Groot N.N."/>
        </authorList>
    </citation>
    <scope>NUCLEOTIDE SEQUENCE [LARGE SCALE GENOMIC DNA]</scope>
    <source>
        <strain evidence="15 16">DSM 44215</strain>
    </source>
</reference>
<comment type="cofactor">
    <cofactor evidence="5">
        <name>Fe(2+)</name>
        <dbReference type="ChEBI" id="CHEBI:29033"/>
    </cofactor>
</comment>
<evidence type="ECO:0000256" key="12">
    <source>
        <dbReference type="PIRSR" id="PIRSR001461-1"/>
    </source>
</evidence>
<keyword evidence="8 10" id="KW-0479">Metal-binding</keyword>
<evidence type="ECO:0000256" key="8">
    <source>
        <dbReference type="ARBA" id="ARBA00022723"/>
    </source>
</evidence>
<comment type="catalytic activity">
    <reaction evidence="1 10 11">
        <text>D-ribulose 5-phosphate = D-xylulose 5-phosphate</text>
        <dbReference type="Rhea" id="RHEA:13677"/>
        <dbReference type="ChEBI" id="CHEBI:57737"/>
        <dbReference type="ChEBI" id="CHEBI:58121"/>
        <dbReference type="EC" id="5.1.3.1"/>
    </reaction>
</comment>
<comment type="cofactor">
    <cofactor evidence="10 13">
        <name>a divalent metal cation</name>
        <dbReference type="ChEBI" id="CHEBI:60240"/>
    </cofactor>
    <text evidence="10 13">Binds 1 divalent metal cation per subunit.</text>
</comment>
<feature type="binding site" evidence="10 14">
    <location>
        <position position="13"/>
    </location>
    <ligand>
        <name>substrate</name>
    </ligand>
</feature>
<protein>
    <recommendedName>
        <fullName evidence="7 10">Ribulose-phosphate 3-epimerase</fullName>
        <ecNumber evidence="7 10">5.1.3.1</ecNumber>
    </recommendedName>
</protein>
<evidence type="ECO:0000256" key="2">
    <source>
        <dbReference type="ARBA" id="ARBA00001936"/>
    </source>
</evidence>
<dbReference type="SUPFAM" id="SSF51366">
    <property type="entry name" value="Ribulose-phoshate binding barrel"/>
    <property type="match status" value="1"/>
</dbReference>
<evidence type="ECO:0000256" key="11">
    <source>
        <dbReference type="PIRNR" id="PIRNR001461"/>
    </source>
</evidence>
<feature type="binding site" evidence="10 14">
    <location>
        <begin position="205"/>
        <end position="206"/>
    </location>
    <ligand>
        <name>substrate</name>
    </ligand>
</feature>
<feature type="active site" description="Proton acceptor" evidence="10 12">
    <location>
        <position position="43"/>
    </location>
</feature>
<feature type="binding site" evidence="14">
    <location>
        <position position="185"/>
    </location>
    <ligand>
        <name>substrate</name>
    </ligand>
</feature>
<evidence type="ECO:0000256" key="1">
    <source>
        <dbReference type="ARBA" id="ARBA00001782"/>
    </source>
</evidence>
<dbReference type="GO" id="GO:0019323">
    <property type="term" value="P:pentose catabolic process"/>
    <property type="evidence" value="ECO:0007669"/>
    <property type="project" value="UniProtKB-UniRule"/>
</dbReference>
<feature type="binding site" evidence="10">
    <location>
        <begin position="183"/>
        <end position="185"/>
    </location>
    <ligand>
        <name>substrate</name>
    </ligand>
</feature>
<dbReference type="Gene3D" id="3.20.20.70">
    <property type="entry name" value="Aldolase class I"/>
    <property type="match status" value="1"/>
</dbReference>
<dbReference type="FunFam" id="3.20.20.70:FF:000004">
    <property type="entry name" value="Ribulose-phosphate 3-epimerase"/>
    <property type="match status" value="1"/>
</dbReference>
<evidence type="ECO:0000256" key="7">
    <source>
        <dbReference type="ARBA" id="ARBA00013188"/>
    </source>
</evidence>
<sequence>MCTAGNAPMIAPSILSADFANLADEAAAVAKPGATRADWLHVDVMDNHFVPNLTLGLPIVESLLKATDIPLDCHLMIENPERWAPPYAEAGAYNVTFHAEATENPIGVARDIRAAGAKAGLSIKPGTALEPYLEILRDFDTLLIMSVEPGFGGQKFIPEVLEKARIIRKFIDAEDLRLLVEIDGGINADTIEEAAEAGIDCFVAGSAVYGAADPGQAIAALRESAATARAHSDI</sequence>
<dbReference type="NCBIfam" id="NF004076">
    <property type="entry name" value="PRK05581.1-4"/>
    <property type="match status" value="1"/>
</dbReference>
<comment type="function">
    <text evidence="10">Catalyzes the reversible epimerization of D-ribulose 5-phosphate to D-xylulose 5-phosphate.</text>
</comment>
<dbReference type="CDD" id="cd00429">
    <property type="entry name" value="RPE"/>
    <property type="match status" value="1"/>
</dbReference>
<dbReference type="STRING" id="158898.SAMN04488548_134552"/>
<dbReference type="Pfam" id="PF00834">
    <property type="entry name" value="Ribul_P_3_epim"/>
    <property type="match status" value="1"/>
</dbReference>
<dbReference type="InterPro" id="IPR000056">
    <property type="entry name" value="Ribul_P_3_epim-like"/>
</dbReference>
<keyword evidence="10 11" id="KW-0119">Carbohydrate metabolism</keyword>
<dbReference type="HAMAP" id="MF_02227">
    <property type="entry name" value="RPE"/>
    <property type="match status" value="1"/>
</dbReference>
<keyword evidence="9 10" id="KW-0413">Isomerase</keyword>
<dbReference type="GO" id="GO:0004750">
    <property type="term" value="F:D-ribulose-phosphate 3-epimerase activity"/>
    <property type="evidence" value="ECO:0007669"/>
    <property type="project" value="UniProtKB-UniRule"/>
</dbReference>
<comment type="cofactor">
    <cofactor evidence="2">
        <name>Mn(2+)</name>
        <dbReference type="ChEBI" id="CHEBI:29035"/>
    </cofactor>
</comment>
<dbReference type="InterPro" id="IPR026019">
    <property type="entry name" value="Ribul_P_3_epim"/>
</dbReference>
<comment type="cofactor">
    <cofactor evidence="4">
        <name>Zn(2+)</name>
        <dbReference type="ChEBI" id="CHEBI:29105"/>
    </cofactor>
</comment>
<accession>A0A1H2HMH4</accession>
<dbReference type="EMBL" id="FNLM01000034">
    <property type="protein sequence ID" value="SDU32956.1"/>
    <property type="molecule type" value="Genomic_DNA"/>
</dbReference>
<feature type="binding site" evidence="10 13">
    <location>
        <position position="74"/>
    </location>
    <ligand>
        <name>a divalent metal cation</name>
        <dbReference type="ChEBI" id="CHEBI:60240"/>
    </ligand>
</feature>
<proteinExistence type="inferred from homology"/>
<dbReference type="GO" id="GO:0046872">
    <property type="term" value="F:metal ion binding"/>
    <property type="evidence" value="ECO:0007669"/>
    <property type="project" value="UniProtKB-UniRule"/>
</dbReference>
<comment type="similarity">
    <text evidence="6 10 11">Belongs to the ribulose-phosphate 3-epimerase family.</text>
</comment>
<feature type="binding site" evidence="10 13">
    <location>
        <position position="41"/>
    </location>
    <ligand>
        <name>a divalent metal cation</name>
        <dbReference type="ChEBI" id="CHEBI:60240"/>
    </ligand>
</feature>
<dbReference type="GO" id="GO:0006098">
    <property type="term" value="P:pentose-phosphate shunt"/>
    <property type="evidence" value="ECO:0007669"/>
    <property type="project" value="UniProtKB-UniRule"/>
</dbReference>
<evidence type="ECO:0000256" key="10">
    <source>
        <dbReference type="HAMAP-Rule" id="MF_02227"/>
    </source>
</evidence>
<evidence type="ECO:0000256" key="14">
    <source>
        <dbReference type="PIRSR" id="PIRSR001461-3"/>
    </source>
</evidence>
<dbReference type="Proteomes" id="UP000183180">
    <property type="component" value="Unassembled WGS sequence"/>
</dbReference>
<dbReference type="OrthoDB" id="1645589at2"/>
<comment type="cofactor">
    <cofactor evidence="3">
        <name>Co(2+)</name>
        <dbReference type="ChEBI" id="CHEBI:48828"/>
    </cofactor>
</comment>
<organism evidence="15 16">
    <name type="scientific">Gordonia westfalica</name>
    <dbReference type="NCBI Taxonomy" id="158898"/>
    <lineage>
        <taxon>Bacteria</taxon>
        <taxon>Bacillati</taxon>
        <taxon>Actinomycetota</taxon>
        <taxon>Actinomycetes</taxon>
        <taxon>Mycobacteriales</taxon>
        <taxon>Gordoniaceae</taxon>
        <taxon>Gordonia</taxon>
    </lineage>
</organism>
<feature type="binding site" evidence="10 14">
    <location>
        <position position="74"/>
    </location>
    <ligand>
        <name>substrate</name>
    </ligand>
</feature>
<name>A0A1H2HMH4_9ACTN</name>
<evidence type="ECO:0000313" key="15">
    <source>
        <dbReference type="EMBL" id="SDU32956.1"/>
    </source>
</evidence>
<dbReference type="PROSITE" id="PS01085">
    <property type="entry name" value="RIBUL_P_3_EPIMER_1"/>
    <property type="match status" value="1"/>
</dbReference>
<comment type="pathway">
    <text evidence="10">Carbohydrate degradation.</text>
</comment>
<evidence type="ECO:0000256" key="5">
    <source>
        <dbReference type="ARBA" id="ARBA00001954"/>
    </source>
</evidence>
<gene>
    <name evidence="10" type="primary">rpe</name>
    <name evidence="15" type="ORF">SAMN04488548_134552</name>
</gene>
<keyword evidence="13" id="KW-0862">Zinc</keyword>
<dbReference type="GO" id="GO:0005737">
    <property type="term" value="C:cytoplasm"/>
    <property type="evidence" value="ECO:0007669"/>
    <property type="project" value="UniProtKB-ARBA"/>
</dbReference>
<dbReference type="InterPro" id="IPR013785">
    <property type="entry name" value="Aldolase_TIM"/>
</dbReference>
<dbReference type="RefSeq" id="WP_074849024.1">
    <property type="nucleotide sequence ID" value="NZ_FNLM01000034.1"/>
</dbReference>
<evidence type="ECO:0000256" key="6">
    <source>
        <dbReference type="ARBA" id="ARBA00009541"/>
    </source>
</evidence>
<evidence type="ECO:0000313" key="16">
    <source>
        <dbReference type="Proteomes" id="UP000183180"/>
    </source>
</evidence>
<dbReference type="NCBIfam" id="TIGR01163">
    <property type="entry name" value="rpe"/>
    <property type="match status" value="1"/>
</dbReference>
<evidence type="ECO:0000256" key="9">
    <source>
        <dbReference type="ARBA" id="ARBA00023235"/>
    </source>
</evidence>
<feature type="binding site" evidence="10 13">
    <location>
        <position position="183"/>
    </location>
    <ligand>
        <name>a divalent metal cation</name>
        <dbReference type="ChEBI" id="CHEBI:60240"/>
    </ligand>
</feature>
<dbReference type="PIRSF" id="PIRSF001461">
    <property type="entry name" value="RPE"/>
    <property type="match status" value="1"/>
</dbReference>
<feature type="binding site" evidence="10 13">
    <location>
        <position position="43"/>
    </location>
    <ligand>
        <name>a divalent metal cation</name>
        <dbReference type="ChEBI" id="CHEBI:60240"/>
    </ligand>
</feature>
<evidence type="ECO:0000256" key="3">
    <source>
        <dbReference type="ARBA" id="ARBA00001941"/>
    </source>
</evidence>
<dbReference type="InterPro" id="IPR011060">
    <property type="entry name" value="RibuloseP-bd_barrel"/>
</dbReference>
<keyword evidence="13" id="KW-0464">Manganese</keyword>
<keyword evidence="13" id="KW-0170">Cobalt</keyword>
<dbReference type="AlphaFoldDB" id="A0A1H2HMH4"/>
<evidence type="ECO:0000256" key="4">
    <source>
        <dbReference type="ARBA" id="ARBA00001947"/>
    </source>
</evidence>
<evidence type="ECO:0000256" key="13">
    <source>
        <dbReference type="PIRSR" id="PIRSR001461-2"/>
    </source>
</evidence>
<feature type="binding site" evidence="10 14">
    <location>
        <begin position="150"/>
        <end position="153"/>
    </location>
    <ligand>
        <name>substrate</name>
    </ligand>
</feature>